<gene>
    <name evidence="1" type="ORF">HPLM_LOCUS5530</name>
</gene>
<organism evidence="3">
    <name type="scientific">Haemonchus placei</name>
    <name type="common">Barber's pole worm</name>
    <dbReference type="NCBI Taxonomy" id="6290"/>
    <lineage>
        <taxon>Eukaryota</taxon>
        <taxon>Metazoa</taxon>
        <taxon>Ecdysozoa</taxon>
        <taxon>Nematoda</taxon>
        <taxon>Chromadorea</taxon>
        <taxon>Rhabditida</taxon>
        <taxon>Rhabditina</taxon>
        <taxon>Rhabditomorpha</taxon>
        <taxon>Strongyloidea</taxon>
        <taxon>Trichostrongylidae</taxon>
        <taxon>Haemonchus</taxon>
    </lineage>
</organism>
<dbReference type="AlphaFoldDB" id="A0A0N4W683"/>
<dbReference type="EMBL" id="UZAF01016353">
    <property type="protein sequence ID" value="VDO26299.1"/>
    <property type="molecule type" value="Genomic_DNA"/>
</dbReference>
<reference evidence="3" key="1">
    <citation type="submission" date="2017-02" db="UniProtKB">
        <authorList>
            <consortium name="WormBaseParasite"/>
        </authorList>
    </citation>
    <scope>IDENTIFICATION</scope>
</reference>
<protein>
    <submittedName>
        <fullName evidence="1 3">Uncharacterized protein</fullName>
    </submittedName>
</protein>
<dbReference type="WBParaSite" id="HPLM_0000553801-mRNA-1">
    <property type="protein sequence ID" value="HPLM_0000553801-mRNA-1"/>
    <property type="gene ID" value="HPLM_0000553801"/>
</dbReference>
<proteinExistence type="predicted"/>
<dbReference type="Proteomes" id="UP000268014">
    <property type="component" value="Unassembled WGS sequence"/>
</dbReference>
<sequence>MGVLIKENRRGPANDLGLTTFEQLLQEVNQGLGLPPMNSADHQVHFDASLSSYGQRQGNTDGLVTIDKWPPSGNQGGLGLSQIFGLGEPQPTYEVSRKNSETPLSKAAGFVTAKRWRKGDNEQAFDELPNGAPVDFVGLQKKPLHKRRINKRGKCFLL</sequence>
<name>A0A0N4W683_HAEPC</name>
<dbReference type="OMA" id="TIDKWPP"/>
<reference evidence="1 2" key="2">
    <citation type="submission" date="2018-11" db="EMBL/GenBank/DDBJ databases">
        <authorList>
            <consortium name="Pathogen Informatics"/>
        </authorList>
    </citation>
    <scope>NUCLEOTIDE SEQUENCE [LARGE SCALE GENOMIC DNA]</scope>
    <source>
        <strain evidence="1 2">MHpl1</strain>
    </source>
</reference>
<evidence type="ECO:0000313" key="2">
    <source>
        <dbReference type="Proteomes" id="UP000268014"/>
    </source>
</evidence>
<dbReference type="OrthoDB" id="10301820at2759"/>
<keyword evidence="2" id="KW-1185">Reference proteome</keyword>
<accession>A0A0N4W683</accession>
<evidence type="ECO:0000313" key="1">
    <source>
        <dbReference type="EMBL" id="VDO26299.1"/>
    </source>
</evidence>
<evidence type="ECO:0000313" key="3">
    <source>
        <dbReference type="WBParaSite" id="HPLM_0000553801-mRNA-1"/>
    </source>
</evidence>